<dbReference type="EMBL" id="FMVM01000012">
    <property type="protein sequence ID" value="SCY91916.1"/>
    <property type="molecule type" value="Genomic_DNA"/>
</dbReference>
<organism evidence="2 3">
    <name type="scientific">Paenibacillus polysaccharolyticus</name>
    <dbReference type="NCBI Taxonomy" id="582692"/>
    <lineage>
        <taxon>Bacteria</taxon>
        <taxon>Bacillati</taxon>
        <taxon>Bacillota</taxon>
        <taxon>Bacilli</taxon>
        <taxon>Bacillales</taxon>
        <taxon>Paenibacillaceae</taxon>
        <taxon>Paenibacillus</taxon>
    </lineage>
</organism>
<proteinExistence type="predicted"/>
<sequence length="1040" mass="115910">MIPISDEVLSVLSERLKLGEYALPNIRVEVDRLAFIPGRTEEFRHMVSEAVPIMNTQSAWVDETANGTYNGSTQASSQDICFPVKGKTMNTIKVTDNFGAARSNGRTHRGIDLWDEIGTPILAAWSGKVVRISRSKTEGAGNAVNIRHAGGIITKYFHLKDIHCSVDDEVAQGDVIGTLGNTGGVYTNGHKVSAAERAAGRGRHLHFEIWEGVNSTTKTGEGGKAVNPRLYLEGKRKLHGNAKTTFRDVTPVDVGGYPGEIKLNEKFDKRSWYEKSVYKTGLKFTDYAKIESGWTLSDSGGKLVYTFDKQQVVVEFEIDVTKLSMPTQGLLSIGLGTNFSGSEGDSFTVVIDGKAYAYVNSFSGAYDLTKLTELKNIVIPAKAKRIQIKVTYGGKSKNASSPDTSVAFKNKYKKLAIDYIRIQELLPAPLKNKKAEEGLDPSQGYFQTHSYESFVMNNRPETDVIQVGSFVYMDTQVLPNIIAAEIDDVFDAEAREARLTISNPRGFFSPDYNPAYFPELEGTPSPWSYYANGFHVGVLSENTPIRIYMGYGQHMMRVFTGLIDKIDINGEDSTLEITARDMYKRVIEKVISEKKAYPEVDEIDNVPDPLPPAAIQTDRTSTIIQAAQVQAAAYGVPDHKFLLAICRHETVMGTQGRGREASGSFILGYGIPDKKYSGIQEQMKRGAERMSRALASKGKKVTSKADVLYFHRGGDIAPMTWSEDEDNWVNRVWAYYQEMLADPTSWSVTATSAASVAPTSPQPVEFEKAAWVKSTVVLDLIKHAGLVGWRATSEDRSYPDYVIDETYLVEVNQKTGRVIVPVPGQEGEFEVKDASTVLTPNGWLNPFTEEYGKTFEQWSAKVTEAVQEIISEIPYRSYCDRYGTYRLERINYDKPVVSEFSEYDNLISITKSTDWSRGRSHIVVVDANRGQSSFVDKEILLELKGEIRTMVLNVPWAKTTEAKRQVAERAFFDMKRMCRTLQVSIPANPALDLLDNVIVTDKTTTTRSIYTIKSIKTTYSVDRGMLQVIDLMWARKGVMV</sequence>
<dbReference type="AlphaFoldDB" id="A0A1G5JU99"/>
<evidence type="ECO:0000313" key="3">
    <source>
        <dbReference type="Proteomes" id="UP000198538"/>
    </source>
</evidence>
<feature type="domain" description="M23ase beta-sheet core" evidence="1">
    <location>
        <begin position="107"/>
        <end position="217"/>
    </location>
</feature>
<dbReference type="Pfam" id="PF01551">
    <property type="entry name" value="Peptidase_M23"/>
    <property type="match status" value="1"/>
</dbReference>
<gene>
    <name evidence="2" type="ORF">SAMN05720606_11235</name>
</gene>
<dbReference type="CDD" id="cd12797">
    <property type="entry name" value="M23_peptidase"/>
    <property type="match status" value="1"/>
</dbReference>
<dbReference type="InterPro" id="IPR016047">
    <property type="entry name" value="M23ase_b-sheet_dom"/>
</dbReference>
<name>A0A1G5JU99_9BACL</name>
<protein>
    <submittedName>
        <fullName evidence="2">Peptidase family M23</fullName>
    </submittedName>
</protein>
<dbReference type="Proteomes" id="UP000198538">
    <property type="component" value="Unassembled WGS sequence"/>
</dbReference>
<dbReference type="InterPro" id="IPR011055">
    <property type="entry name" value="Dup_hybrid_motif"/>
</dbReference>
<accession>A0A1G5JU99</accession>
<evidence type="ECO:0000259" key="1">
    <source>
        <dbReference type="Pfam" id="PF01551"/>
    </source>
</evidence>
<reference evidence="3" key="1">
    <citation type="submission" date="2016-10" db="EMBL/GenBank/DDBJ databases">
        <authorList>
            <person name="Varghese N."/>
            <person name="Submissions S."/>
        </authorList>
    </citation>
    <scope>NUCLEOTIDE SEQUENCE [LARGE SCALE GENOMIC DNA]</scope>
    <source>
        <strain evidence="3">BL9</strain>
    </source>
</reference>
<dbReference type="GO" id="GO:0004222">
    <property type="term" value="F:metalloendopeptidase activity"/>
    <property type="evidence" value="ECO:0007669"/>
    <property type="project" value="TreeGrafter"/>
</dbReference>
<keyword evidence="3" id="KW-1185">Reference proteome</keyword>
<dbReference type="InterPro" id="IPR050570">
    <property type="entry name" value="Cell_wall_metabolism_enzyme"/>
</dbReference>
<dbReference type="RefSeq" id="WP_090922368.1">
    <property type="nucleotide sequence ID" value="NZ_FMVM01000012.1"/>
</dbReference>
<dbReference type="PANTHER" id="PTHR21666">
    <property type="entry name" value="PEPTIDASE-RELATED"/>
    <property type="match status" value="1"/>
</dbReference>
<dbReference type="SUPFAM" id="SSF51261">
    <property type="entry name" value="Duplicated hybrid motif"/>
    <property type="match status" value="1"/>
</dbReference>
<dbReference type="PANTHER" id="PTHR21666:SF270">
    <property type="entry name" value="MUREIN HYDROLASE ACTIVATOR ENVC"/>
    <property type="match status" value="1"/>
</dbReference>
<evidence type="ECO:0000313" key="2">
    <source>
        <dbReference type="EMBL" id="SCY91916.1"/>
    </source>
</evidence>
<dbReference type="STRING" id="582692.SAMN05720606_11235"/>
<dbReference type="Gene3D" id="2.70.70.10">
    <property type="entry name" value="Glucose Permease (Domain IIA)"/>
    <property type="match status" value="1"/>
</dbReference>